<keyword evidence="3 6" id="KW-1133">Transmembrane helix</keyword>
<feature type="transmembrane region" description="Helical" evidence="6">
    <location>
        <begin position="150"/>
        <end position="173"/>
    </location>
</feature>
<protein>
    <recommendedName>
        <fullName evidence="7">Major facilitator superfamily (MFS) profile domain-containing protein</fullName>
    </recommendedName>
</protein>
<dbReference type="InterPro" id="IPR011701">
    <property type="entry name" value="MFS"/>
</dbReference>
<comment type="subcellular location">
    <subcellularLocation>
        <location evidence="1">Membrane</location>
        <topology evidence="1">Multi-pass membrane protein</topology>
    </subcellularLocation>
</comment>
<proteinExistence type="predicted"/>
<feature type="transmembrane region" description="Helical" evidence="6">
    <location>
        <begin position="92"/>
        <end position="111"/>
    </location>
</feature>
<evidence type="ECO:0000256" key="3">
    <source>
        <dbReference type="ARBA" id="ARBA00022989"/>
    </source>
</evidence>
<feature type="transmembrane region" description="Helical" evidence="6">
    <location>
        <begin position="117"/>
        <end position="138"/>
    </location>
</feature>
<dbReference type="InterPro" id="IPR020846">
    <property type="entry name" value="MFS_dom"/>
</dbReference>
<feature type="transmembrane region" description="Helical" evidence="6">
    <location>
        <begin position="433"/>
        <end position="451"/>
    </location>
</feature>
<feature type="domain" description="Major facilitator superfamily (MFS) profile" evidence="7">
    <location>
        <begin position="27"/>
        <end position="519"/>
    </location>
</feature>
<feature type="transmembrane region" description="Helical" evidence="6">
    <location>
        <begin position="295"/>
        <end position="313"/>
    </location>
</feature>
<feature type="transmembrane region" description="Helical" evidence="6">
    <location>
        <begin position="62"/>
        <end position="80"/>
    </location>
</feature>
<evidence type="ECO:0000256" key="5">
    <source>
        <dbReference type="SAM" id="MobiDB-lite"/>
    </source>
</evidence>
<dbReference type="InterPro" id="IPR036259">
    <property type="entry name" value="MFS_trans_sf"/>
</dbReference>
<feature type="transmembrane region" description="Helical" evidence="6">
    <location>
        <begin position="258"/>
        <end position="283"/>
    </location>
</feature>
<dbReference type="Pfam" id="PF07690">
    <property type="entry name" value="MFS_1"/>
    <property type="match status" value="1"/>
</dbReference>
<accession>A0ABR3R0Y9</accession>
<gene>
    <name evidence="8" type="ORF">SLS59_007101</name>
</gene>
<evidence type="ECO:0000256" key="2">
    <source>
        <dbReference type="ARBA" id="ARBA00022692"/>
    </source>
</evidence>
<keyword evidence="9" id="KW-1185">Reference proteome</keyword>
<dbReference type="Gene3D" id="1.20.1720.10">
    <property type="entry name" value="Multidrug resistance protein D"/>
    <property type="match status" value="1"/>
</dbReference>
<keyword evidence="2 6" id="KW-0812">Transmembrane</keyword>
<feature type="transmembrane region" description="Helical" evidence="6">
    <location>
        <begin position="185"/>
        <end position="205"/>
    </location>
</feature>
<evidence type="ECO:0000256" key="1">
    <source>
        <dbReference type="ARBA" id="ARBA00004141"/>
    </source>
</evidence>
<feature type="transmembrane region" description="Helical" evidence="6">
    <location>
        <begin position="333"/>
        <end position="355"/>
    </location>
</feature>
<evidence type="ECO:0000256" key="6">
    <source>
        <dbReference type="SAM" id="Phobius"/>
    </source>
</evidence>
<dbReference type="PANTHER" id="PTHR23501:SF78">
    <property type="entry name" value="MAJOR FACILITATOR SUPERFAMILY (MFS) PROFILE DOMAIN-CONTAINING PROTEIN-RELATED"/>
    <property type="match status" value="1"/>
</dbReference>
<evidence type="ECO:0000313" key="9">
    <source>
        <dbReference type="Proteomes" id="UP001521222"/>
    </source>
</evidence>
<sequence length="564" mass="61246">MGARGRAAETAMLDQTNYLPEKQLIPVLLAVGAAQFISFVDQNGIGVALPTVGEELHAEETISWAGTSTLIATTIFQVLYGRLSDLFGRKAVFLFALMLLAASELVCGFSQNATMLFIFRSLVGVANGGITALAMMIVSDVVSLEERGKYQGILGFFVGLGSMSGPFIAAAFTQQSTWGNTTWRGFFWLISPLAIIVAGIAYKKVPTPKHAPPMSVKRVKEVSKQVDCFGILTGSAAIILLLIPISEGGSYFKWESPLVITMLAIGSCCMVAFVIIEFCVARLPMMPRSIFRNRTVSVMLVQGFLFGIVYYSQLYYLPLYFQNTHQFSPLTSAALLLPMFGSQAIASVSAGYYMYRKKHYNEVVWSGFFFWTLGVGLTCMFDVDTPIYAIVLIMLIEGVGIGFIFQPTIVALQAHCDIKDRAVIISNRNFIRALGGAVGLAISATILQNTLQKYIPPKYASLAESAYHTPDLTELGVSPVEMHDILHAYARASKAVFIMNVPFIGLCLLGCLLIEDQGLSRPNEVKPSTGAANLSHEGLAQHRGSTATGSGVSRADPEKPREQV</sequence>
<feature type="transmembrane region" description="Helical" evidence="6">
    <location>
        <begin position="495"/>
        <end position="514"/>
    </location>
</feature>
<dbReference type="PANTHER" id="PTHR23501">
    <property type="entry name" value="MAJOR FACILITATOR SUPERFAMILY"/>
    <property type="match status" value="1"/>
</dbReference>
<dbReference type="PROSITE" id="PS50850">
    <property type="entry name" value="MFS"/>
    <property type="match status" value="1"/>
</dbReference>
<feature type="region of interest" description="Disordered" evidence="5">
    <location>
        <begin position="524"/>
        <end position="564"/>
    </location>
</feature>
<feature type="compositionally biased region" description="Basic and acidic residues" evidence="5">
    <location>
        <begin position="555"/>
        <end position="564"/>
    </location>
</feature>
<feature type="transmembrane region" description="Helical" evidence="6">
    <location>
        <begin position="362"/>
        <end position="381"/>
    </location>
</feature>
<reference evidence="8 9" key="1">
    <citation type="submission" date="2024-02" db="EMBL/GenBank/DDBJ databases">
        <title>De novo assembly and annotation of 12 fungi associated with fruit tree decline syndrome in Ontario, Canada.</title>
        <authorList>
            <person name="Sulman M."/>
            <person name="Ellouze W."/>
            <person name="Ilyukhin E."/>
        </authorList>
    </citation>
    <scope>NUCLEOTIDE SEQUENCE [LARGE SCALE GENOMIC DNA]</scope>
    <source>
        <strain evidence="8 9">M97-236</strain>
    </source>
</reference>
<keyword evidence="4 6" id="KW-0472">Membrane</keyword>
<evidence type="ECO:0000259" key="7">
    <source>
        <dbReference type="PROSITE" id="PS50850"/>
    </source>
</evidence>
<evidence type="ECO:0000313" key="8">
    <source>
        <dbReference type="EMBL" id="KAL1598091.1"/>
    </source>
</evidence>
<name>A0ABR3R0Y9_9PLEO</name>
<comment type="caution">
    <text evidence="8">The sequence shown here is derived from an EMBL/GenBank/DDBJ whole genome shotgun (WGS) entry which is preliminary data.</text>
</comment>
<feature type="transmembrane region" description="Helical" evidence="6">
    <location>
        <begin position="387"/>
        <end position="412"/>
    </location>
</feature>
<evidence type="ECO:0000256" key="4">
    <source>
        <dbReference type="ARBA" id="ARBA00023136"/>
    </source>
</evidence>
<organism evidence="8 9">
    <name type="scientific">Nothophoma quercina</name>
    <dbReference type="NCBI Taxonomy" id="749835"/>
    <lineage>
        <taxon>Eukaryota</taxon>
        <taxon>Fungi</taxon>
        <taxon>Dikarya</taxon>
        <taxon>Ascomycota</taxon>
        <taxon>Pezizomycotina</taxon>
        <taxon>Dothideomycetes</taxon>
        <taxon>Pleosporomycetidae</taxon>
        <taxon>Pleosporales</taxon>
        <taxon>Pleosporineae</taxon>
        <taxon>Didymellaceae</taxon>
        <taxon>Nothophoma</taxon>
    </lineage>
</organism>
<dbReference type="Proteomes" id="UP001521222">
    <property type="component" value="Unassembled WGS sequence"/>
</dbReference>
<dbReference type="SUPFAM" id="SSF103473">
    <property type="entry name" value="MFS general substrate transporter"/>
    <property type="match status" value="1"/>
</dbReference>
<dbReference type="EMBL" id="JAKIXB020000024">
    <property type="protein sequence ID" value="KAL1598091.1"/>
    <property type="molecule type" value="Genomic_DNA"/>
</dbReference>
<dbReference type="Gene3D" id="1.20.1250.20">
    <property type="entry name" value="MFS general substrate transporter like domains"/>
    <property type="match status" value="1"/>
</dbReference>